<sequence>MDMGLMTGCYKVGERMSPKKSSPLYHIHVIFRTKEDHDNMTYEEYLSLKDGIIDNLYRNSISHTTRQDRK</sequence>
<keyword evidence="2" id="KW-1185">Reference proteome</keyword>
<protein>
    <submittedName>
        <fullName evidence="1">Uncharacterized protein</fullName>
    </submittedName>
</protein>
<evidence type="ECO:0000313" key="1">
    <source>
        <dbReference type="EMBL" id="KAI4816740.1"/>
    </source>
</evidence>
<name>A0ACB9WTW0_CHAAC</name>
<reference evidence="1" key="1">
    <citation type="submission" date="2022-05" db="EMBL/GenBank/DDBJ databases">
        <title>Chromosome-level genome of Chaenocephalus aceratus.</title>
        <authorList>
            <person name="Park H."/>
        </authorList>
    </citation>
    <scope>NUCLEOTIDE SEQUENCE</scope>
    <source>
        <strain evidence="1">KU_202001</strain>
    </source>
</reference>
<gene>
    <name evidence="1" type="ORF">KUCAC02_009053</name>
</gene>
<proteinExistence type="predicted"/>
<organism evidence="1 2">
    <name type="scientific">Chaenocephalus aceratus</name>
    <name type="common">Blackfin icefish</name>
    <name type="synonym">Chaenichthys aceratus</name>
    <dbReference type="NCBI Taxonomy" id="36190"/>
    <lineage>
        <taxon>Eukaryota</taxon>
        <taxon>Metazoa</taxon>
        <taxon>Chordata</taxon>
        <taxon>Craniata</taxon>
        <taxon>Vertebrata</taxon>
        <taxon>Euteleostomi</taxon>
        <taxon>Actinopterygii</taxon>
        <taxon>Neopterygii</taxon>
        <taxon>Teleostei</taxon>
        <taxon>Neoteleostei</taxon>
        <taxon>Acanthomorphata</taxon>
        <taxon>Eupercaria</taxon>
        <taxon>Perciformes</taxon>
        <taxon>Notothenioidei</taxon>
        <taxon>Channichthyidae</taxon>
        <taxon>Chaenocephalus</taxon>
    </lineage>
</organism>
<dbReference type="Proteomes" id="UP001057452">
    <property type="component" value="Chromosome 12"/>
</dbReference>
<evidence type="ECO:0000313" key="2">
    <source>
        <dbReference type="Proteomes" id="UP001057452"/>
    </source>
</evidence>
<dbReference type="EMBL" id="CM043796">
    <property type="protein sequence ID" value="KAI4816740.1"/>
    <property type="molecule type" value="Genomic_DNA"/>
</dbReference>
<comment type="caution">
    <text evidence="1">The sequence shown here is derived from an EMBL/GenBank/DDBJ whole genome shotgun (WGS) entry which is preliminary data.</text>
</comment>
<accession>A0ACB9WTW0</accession>